<keyword evidence="8 12" id="KW-0460">Magnesium</keyword>
<dbReference type="Gene3D" id="3.30.70.1550">
    <property type="entry name" value="Archaeal tRNA CCA-adding enzyme catalytic domain"/>
    <property type="match status" value="1"/>
</dbReference>
<comment type="similarity">
    <text evidence="12">Belongs to the tRNA nucleotidyltransferase/poly(A) polymerase family. Archaeal CCA-adding enzyme subfamily.</text>
</comment>
<dbReference type="STRING" id="444158.MmarC6_1706"/>
<sequence length="459" mass="53884">MHFIVIFKFYFQVGILKKLNIDDYKDILNEVLNDIRPTELEKDELKVFSDKIIAKIKDISKYPVVDIIQVGSTARDANLRDDHDIDIFLRFERETDRDTLKESGIRIGKEAIDYFNGKSWVEYAEHPYVSGEVENFNLDIVPCYGIESCEKIISAVDRTPLHNEFLIMSYKNKNLSDDIRLLKKFLKGLGIYGSDLKTAGFSGYLCELLILKYGGFLSLLSDVQTWKPNKSIVLNEIYEMYDLKKDHDFLKFDDSLVVYDPVDLNRNVAAALNEENLCKFIFYSKMFLKNPSKEFFYGFDKKITDFLNERERGYLLTLEISRPKNIVEDVIYPQMEKIQKSINKLLKEHNFEYMRYQNFADENTCYLSWEFLVHELPDVKLRIGPPVYSEPGVVNFITHNEHYFVKGCNVCAYKTRKYKNIQILFEDIVNGKLRKIITYPKYVCPENAEIRLGTFVERT</sequence>
<evidence type="ECO:0000256" key="3">
    <source>
        <dbReference type="ARBA" id="ARBA00022695"/>
    </source>
</evidence>
<dbReference type="SUPFAM" id="SSF81631">
    <property type="entry name" value="PAP/OAS1 substrate-binding domain"/>
    <property type="match status" value="1"/>
</dbReference>
<feature type="domain" description="tRNA nucleotidyltransferase substrate binding" evidence="14">
    <location>
        <begin position="177"/>
        <end position="297"/>
    </location>
</feature>
<dbReference type="HOGENOM" id="CLU_044679_1_0_2"/>
<dbReference type="Pfam" id="PF01909">
    <property type="entry name" value="NTP_transf_2"/>
    <property type="match status" value="1"/>
</dbReference>
<dbReference type="CDD" id="cd05400">
    <property type="entry name" value="NT_2-5OAS_ClassI-CCAase"/>
    <property type="match status" value="1"/>
</dbReference>
<protein>
    <recommendedName>
        <fullName evidence="12">CCA-adding enzyme</fullName>
        <ecNumber evidence="12">2.7.7.72</ecNumber>
    </recommendedName>
    <alternativeName>
        <fullName evidence="12">CCA tRNA nucleotidyltransferase</fullName>
    </alternativeName>
    <alternativeName>
        <fullName evidence="12">tRNA CCA-pyrophosphorylase</fullName>
    </alternativeName>
    <alternativeName>
        <fullName evidence="12">tRNA adenylyl-/cytidylyl- transferase</fullName>
    </alternativeName>
    <alternativeName>
        <fullName evidence="12">tRNA nucleotidyltransferase</fullName>
    </alternativeName>
    <alternativeName>
        <fullName evidence="12">tRNA-NT</fullName>
    </alternativeName>
</protein>
<evidence type="ECO:0000313" key="16">
    <source>
        <dbReference type="EMBL" id="ABX02518.1"/>
    </source>
</evidence>
<keyword evidence="1 12" id="KW-0808">Transferase</keyword>
<evidence type="ECO:0000256" key="10">
    <source>
        <dbReference type="ARBA" id="ARBA00047518"/>
    </source>
</evidence>
<feature type="binding site" evidence="12">
    <location>
        <position position="139"/>
    </location>
    <ligand>
        <name>Mg(2+)</name>
        <dbReference type="ChEBI" id="CHEBI:18420"/>
    </ligand>
</feature>
<evidence type="ECO:0000256" key="12">
    <source>
        <dbReference type="HAMAP-Rule" id="MF_01264"/>
    </source>
</evidence>
<evidence type="ECO:0000259" key="14">
    <source>
        <dbReference type="Pfam" id="PF09249"/>
    </source>
</evidence>
<feature type="binding site" evidence="12">
    <location>
        <position position="75"/>
    </location>
    <ligand>
        <name>ATP</name>
        <dbReference type="ChEBI" id="CHEBI:30616"/>
    </ligand>
</feature>
<dbReference type="NCBIfam" id="TIGR03671">
    <property type="entry name" value="cca_archaeal"/>
    <property type="match status" value="1"/>
</dbReference>
<dbReference type="EC" id="2.7.7.72" evidence="12"/>
<evidence type="ECO:0000256" key="5">
    <source>
        <dbReference type="ARBA" id="ARBA00022741"/>
    </source>
</evidence>
<dbReference type="Pfam" id="PF09249">
    <property type="entry name" value="tRNA_NucTransf2"/>
    <property type="match status" value="1"/>
</dbReference>
<feature type="binding site" evidence="12">
    <location>
        <position position="183"/>
    </location>
    <ligand>
        <name>ATP</name>
        <dbReference type="ChEBI" id="CHEBI:30616"/>
    </ligand>
</feature>
<dbReference type="PANTHER" id="PTHR39643">
    <property type="entry name" value="CCA-ADDING ENZYME"/>
    <property type="match status" value="1"/>
</dbReference>
<dbReference type="Gene3D" id="1.10.1410.30">
    <property type="entry name" value="CCA tRNA nucleotidyltransferase, domain 2"/>
    <property type="match status" value="1"/>
</dbReference>
<reference evidence="16" key="1">
    <citation type="submission" date="2007-10" db="EMBL/GenBank/DDBJ databases">
        <title>Complete sequence of Methanococcus maripaludis C6.</title>
        <authorList>
            <consortium name="US DOE Joint Genome Institute"/>
            <person name="Copeland A."/>
            <person name="Lucas S."/>
            <person name="Lapidus A."/>
            <person name="Barry K."/>
            <person name="Glavina del Rio T."/>
            <person name="Dalin E."/>
            <person name="Tice H."/>
            <person name="Pitluck S."/>
            <person name="Clum A."/>
            <person name="Schmutz J."/>
            <person name="Larimer F."/>
            <person name="Land M."/>
            <person name="Hauser L."/>
            <person name="Kyrpides N."/>
            <person name="Mikhailova N."/>
            <person name="Sieprawska-Lupa M."/>
            <person name="Whitman W.B."/>
            <person name="Richardson P."/>
        </authorList>
    </citation>
    <scope>NUCLEOTIDE SEQUENCE [LARGE SCALE GENOMIC DNA]</scope>
    <source>
        <strain evidence="16">C6</strain>
    </source>
</reference>
<feature type="binding site" evidence="12">
    <location>
        <position position="84"/>
    </location>
    <ligand>
        <name>Mg(2+)</name>
        <dbReference type="ChEBI" id="CHEBI:18420"/>
    </ligand>
</feature>
<evidence type="ECO:0000256" key="7">
    <source>
        <dbReference type="ARBA" id="ARBA00022840"/>
    </source>
</evidence>
<dbReference type="SUPFAM" id="SSF55003">
    <property type="entry name" value="PAP/Archaeal CCA-adding enzyme, C-terminal domain"/>
    <property type="match status" value="1"/>
</dbReference>
<evidence type="ECO:0000256" key="9">
    <source>
        <dbReference type="ARBA" id="ARBA00022884"/>
    </source>
</evidence>
<dbReference type="AlphaFoldDB" id="A9AAZ5"/>
<feature type="binding site" evidence="12">
    <location>
        <position position="75"/>
    </location>
    <ligand>
        <name>CTP</name>
        <dbReference type="ChEBI" id="CHEBI:37563"/>
    </ligand>
</feature>
<feature type="domain" description="Polymerase nucleotidyl transferase" evidence="13">
    <location>
        <begin position="51"/>
        <end position="162"/>
    </location>
</feature>
<dbReference type="Gene3D" id="3.30.70.590">
    <property type="entry name" value="Poly(A) polymerase predicted RNA binding domain"/>
    <property type="match status" value="1"/>
</dbReference>
<proteinExistence type="inferred from homology"/>
<keyword evidence="7 12" id="KW-0067">ATP-binding</keyword>
<dbReference type="GO" id="GO:0001680">
    <property type="term" value="P:tRNA 3'-terminal CCA addition"/>
    <property type="evidence" value="ECO:0007669"/>
    <property type="project" value="UniProtKB-UniRule"/>
</dbReference>
<feature type="binding site" evidence="12">
    <location>
        <position position="72"/>
    </location>
    <ligand>
        <name>ATP</name>
        <dbReference type="ChEBI" id="CHEBI:30616"/>
    </ligand>
</feature>
<gene>
    <name evidence="12" type="primary">cca</name>
    <name evidence="16" type="ordered locus">MmarC6_1706</name>
</gene>
<evidence type="ECO:0000256" key="6">
    <source>
        <dbReference type="ARBA" id="ARBA00022800"/>
    </source>
</evidence>
<feature type="binding site" evidence="12">
    <location>
        <position position="162"/>
    </location>
    <ligand>
        <name>ATP</name>
        <dbReference type="ChEBI" id="CHEBI:30616"/>
    </ligand>
</feature>
<dbReference type="InterPro" id="IPR011068">
    <property type="entry name" value="NuclTrfase_I-like_C"/>
</dbReference>
<dbReference type="Gene3D" id="3.30.460.10">
    <property type="entry name" value="Beta Polymerase, domain 2"/>
    <property type="match status" value="1"/>
</dbReference>
<dbReference type="PhylomeDB" id="A9AAZ5"/>
<dbReference type="GO" id="GO:0000287">
    <property type="term" value="F:magnesium ion binding"/>
    <property type="evidence" value="ECO:0007669"/>
    <property type="project" value="UniProtKB-UniRule"/>
</dbReference>
<dbReference type="Pfam" id="PF21133">
    <property type="entry name" value="CAA_C"/>
    <property type="match status" value="1"/>
</dbReference>
<dbReference type="eggNOG" id="arCOG04249">
    <property type="taxonomic scope" value="Archaea"/>
</dbReference>
<dbReference type="KEGG" id="mmx:MmarC6_1706"/>
<dbReference type="InterPro" id="IPR006116">
    <property type="entry name" value="NT_2-5OAS_ClassI-CCAase"/>
</dbReference>
<comment type="miscellaneous">
    <text evidence="12">A single active site specifically recognizes both ATP and CTP and is responsible for their addition.</text>
</comment>
<evidence type="ECO:0000256" key="8">
    <source>
        <dbReference type="ARBA" id="ARBA00022842"/>
    </source>
</evidence>
<feature type="binding site" evidence="12">
    <location>
        <position position="86"/>
    </location>
    <ligand>
        <name>Mg(2+)</name>
        <dbReference type="ChEBI" id="CHEBI:18420"/>
    </ligand>
</feature>
<dbReference type="InterPro" id="IPR008229">
    <property type="entry name" value="CCA-adding_arc"/>
</dbReference>
<keyword evidence="2 12" id="KW-0819">tRNA processing</keyword>
<feature type="domain" description="CCA-adding enzyme C-terminal" evidence="15">
    <location>
        <begin position="315"/>
        <end position="427"/>
    </location>
</feature>
<dbReference type="GO" id="GO:0042245">
    <property type="term" value="P:RNA repair"/>
    <property type="evidence" value="ECO:0007669"/>
    <property type="project" value="UniProtKB-KW"/>
</dbReference>
<feature type="binding site" evidence="12">
    <location>
        <position position="72"/>
    </location>
    <ligand>
        <name>CTP</name>
        <dbReference type="ChEBI" id="CHEBI:37563"/>
    </ligand>
</feature>
<feature type="binding site" evidence="12">
    <location>
        <position position="192"/>
    </location>
    <ligand>
        <name>ATP</name>
        <dbReference type="ChEBI" id="CHEBI:30616"/>
    </ligand>
</feature>
<name>A9AAZ5_METM6</name>
<comment type="catalytic activity">
    <reaction evidence="12">
        <text>a tRNA precursor + 2 CTP + ATP = a tRNA with a 3' CCA end + 3 diphosphate</text>
        <dbReference type="Rhea" id="RHEA:14433"/>
        <dbReference type="Rhea" id="RHEA-COMP:10465"/>
        <dbReference type="Rhea" id="RHEA-COMP:10468"/>
        <dbReference type="ChEBI" id="CHEBI:30616"/>
        <dbReference type="ChEBI" id="CHEBI:33019"/>
        <dbReference type="ChEBI" id="CHEBI:37563"/>
        <dbReference type="ChEBI" id="CHEBI:74896"/>
        <dbReference type="ChEBI" id="CHEBI:83071"/>
        <dbReference type="EC" id="2.7.7.72"/>
    </reaction>
</comment>
<evidence type="ECO:0000256" key="2">
    <source>
        <dbReference type="ARBA" id="ARBA00022694"/>
    </source>
</evidence>
<evidence type="ECO:0000256" key="11">
    <source>
        <dbReference type="ARBA" id="ARBA00048696"/>
    </source>
</evidence>
<accession>A9AAZ5</accession>
<dbReference type="InterPro" id="IPR015329">
    <property type="entry name" value="tRNA_NucTransf2"/>
</dbReference>
<comment type="catalytic activity">
    <reaction evidence="11">
        <text>L-tyrosyl-[protein] + ATP = O-(5'-adenylyl)-L-tyrosyl-[protein] + diphosphate</text>
        <dbReference type="Rhea" id="RHEA:54288"/>
        <dbReference type="Rhea" id="RHEA-COMP:10136"/>
        <dbReference type="Rhea" id="RHEA-COMP:13846"/>
        <dbReference type="ChEBI" id="CHEBI:30616"/>
        <dbReference type="ChEBI" id="CHEBI:33019"/>
        <dbReference type="ChEBI" id="CHEBI:46858"/>
        <dbReference type="ChEBI" id="CHEBI:83624"/>
        <dbReference type="EC" id="2.7.7.108"/>
    </reaction>
</comment>
<feature type="binding site" evidence="12">
    <location>
        <position position="162"/>
    </location>
    <ligand>
        <name>CTP</name>
        <dbReference type="ChEBI" id="CHEBI:37563"/>
    </ligand>
</feature>
<dbReference type="InterPro" id="IPR043519">
    <property type="entry name" value="NT_sf"/>
</dbReference>
<dbReference type="GO" id="GO:0004810">
    <property type="term" value="F:CCA tRNA nucleotidyltransferase activity"/>
    <property type="evidence" value="ECO:0007669"/>
    <property type="project" value="UniProtKB-UniRule"/>
</dbReference>
<dbReference type="EMBL" id="CP000867">
    <property type="protein sequence ID" value="ABX02518.1"/>
    <property type="molecule type" value="Genomic_DNA"/>
</dbReference>
<dbReference type="GO" id="GO:0000049">
    <property type="term" value="F:tRNA binding"/>
    <property type="evidence" value="ECO:0007669"/>
    <property type="project" value="UniProtKB-UniRule"/>
</dbReference>
<keyword evidence="9 12" id="KW-0694">RNA-binding</keyword>
<dbReference type="HAMAP" id="MF_01264">
    <property type="entry name" value="CCA_arch"/>
    <property type="match status" value="1"/>
</dbReference>
<keyword evidence="6 12" id="KW-0692">RNA repair</keyword>
<dbReference type="GO" id="GO:0070733">
    <property type="term" value="F:AMPylase activity"/>
    <property type="evidence" value="ECO:0007669"/>
    <property type="project" value="UniProtKB-EC"/>
</dbReference>
<evidence type="ECO:0000256" key="1">
    <source>
        <dbReference type="ARBA" id="ARBA00022679"/>
    </source>
</evidence>
<dbReference type="InterPro" id="IPR048833">
    <property type="entry name" value="CAA_C"/>
</dbReference>
<evidence type="ECO:0000259" key="13">
    <source>
        <dbReference type="Pfam" id="PF01909"/>
    </source>
</evidence>
<comment type="function">
    <text evidence="12">Catalyzes the addition and repair of the essential 3'-terminal CCA sequence in tRNAs without using a nucleic acid template. Adds these three nucleotides in the order of C, C, and A to the tRNA nucleotide-73, using CTP and ATP as substrates and producing inorganic pyrophosphate. tRNA 3'-terminal CCA addition is required both for tRNA processing and repair. Also involved in tRNA surveillance by mediating tandem CCA addition to generate a CCACCA at the 3' terminus of unstable tRNAs. While stable tRNAs receive only 3'-terminal CCA, unstable tRNAs are marked with CCACCA and rapidly degraded.</text>
</comment>
<comment type="cofactor">
    <cofactor evidence="12">
        <name>Mg(2+)</name>
        <dbReference type="ChEBI" id="CHEBI:18420"/>
    </cofactor>
</comment>
<dbReference type="SUPFAM" id="SSF81301">
    <property type="entry name" value="Nucleotidyltransferase"/>
    <property type="match status" value="1"/>
</dbReference>
<comment type="subunit">
    <text evidence="12">Homodimer.</text>
</comment>
<comment type="catalytic activity">
    <reaction evidence="12">
        <text>a tRNA with a 3' CCA end + 2 CTP + ATP = a tRNA with a 3' CCACCA end + 3 diphosphate</text>
        <dbReference type="Rhea" id="RHEA:76235"/>
        <dbReference type="Rhea" id="RHEA-COMP:10468"/>
        <dbReference type="Rhea" id="RHEA-COMP:18655"/>
        <dbReference type="ChEBI" id="CHEBI:30616"/>
        <dbReference type="ChEBI" id="CHEBI:33019"/>
        <dbReference type="ChEBI" id="CHEBI:37563"/>
        <dbReference type="ChEBI" id="CHEBI:83071"/>
        <dbReference type="ChEBI" id="CHEBI:195187"/>
    </reaction>
</comment>
<dbReference type="InterPro" id="IPR002934">
    <property type="entry name" value="Polymerase_NTP_transf_dom"/>
</dbReference>
<organism evidence="16">
    <name type="scientific">Methanococcus maripaludis (strain C6 / ATCC BAA-1332)</name>
    <dbReference type="NCBI Taxonomy" id="444158"/>
    <lineage>
        <taxon>Archaea</taxon>
        <taxon>Methanobacteriati</taxon>
        <taxon>Methanobacteriota</taxon>
        <taxon>Methanomada group</taxon>
        <taxon>Methanococci</taxon>
        <taxon>Methanococcales</taxon>
        <taxon>Methanococcaceae</taxon>
        <taxon>Methanococcus</taxon>
    </lineage>
</organism>
<evidence type="ECO:0000259" key="15">
    <source>
        <dbReference type="Pfam" id="PF21133"/>
    </source>
</evidence>
<dbReference type="GO" id="GO:0005524">
    <property type="term" value="F:ATP binding"/>
    <property type="evidence" value="ECO:0007669"/>
    <property type="project" value="UniProtKB-UniRule"/>
</dbReference>
<comment type="catalytic activity">
    <reaction evidence="10">
        <text>O-(5'-adenylyl)-L-tyrosyl-[protein] + ATP = O-[5'-(adenylyl-(5'-&gt;3')-adenylyl)]-L-tyrosyl-[protein] + diphosphate</text>
        <dbReference type="Rhea" id="RHEA:66528"/>
        <dbReference type="Rhea" id="RHEA-COMP:13846"/>
        <dbReference type="Rhea" id="RHEA-COMP:17046"/>
        <dbReference type="ChEBI" id="CHEBI:30616"/>
        <dbReference type="ChEBI" id="CHEBI:33019"/>
        <dbReference type="ChEBI" id="CHEBI:83624"/>
        <dbReference type="ChEBI" id="CHEBI:167160"/>
    </reaction>
</comment>
<dbReference type="PANTHER" id="PTHR39643:SF1">
    <property type="entry name" value="CCA-ADDING ENZYME"/>
    <property type="match status" value="1"/>
</dbReference>
<dbReference type="PIRSF" id="PIRSF005335">
    <property type="entry name" value="CCA_arch"/>
    <property type="match status" value="1"/>
</dbReference>
<keyword evidence="5 12" id="KW-0547">Nucleotide-binding</keyword>
<feature type="binding site" evidence="12">
    <location>
        <position position="183"/>
    </location>
    <ligand>
        <name>CTP</name>
        <dbReference type="ChEBI" id="CHEBI:37563"/>
    </ligand>
</feature>
<dbReference type="InterPro" id="IPR042090">
    <property type="entry name" value="CCA_tRNA_nucleotrans_2"/>
</dbReference>
<keyword evidence="4 12" id="KW-0479">Metal-binding</keyword>
<dbReference type="GO" id="GO:0160016">
    <property type="term" value="F:CCACCA tRNA nucleotidyltransferase activity"/>
    <property type="evidence" value="ECO:0007669"/>
    <property type="project" value="RHEA"/>
</dbReference>
<keyword evidence="3 12" id="KW-0548">Nucleotidyltransferase</keyword>
<evidence type="ECO:0000256" key="4">
    <source>
        <dbReference type="ARBA" id="ARBA00022723"/>
    </source>
</evidence>
<feature type="binding site" evidence="12">
    <location>
        <position position="192"/>
    </location>
    <ligand>
        <name>CTP</name>
        <dbReference type="ChEBI" id="CHEBI:37563"/>
    </ligand>
</feature>